<dbReference type="Proteomes" id="UP000023152">
    <property type="component" value="Unassembled WGS sequence"/>
</dbReference>
<keyword evidence="1" id="KW-0472">Membrane</keyword>
<name>X6MGD0_RETFI</name>
<keyword evidence="3" id="KW-1185">Reference proteome</keyword>
<evidence type="ECO:0000313" key="3">
    <source>
        <dbReference type="Proteomes" id="UP000023152"/>
    </source>
</evidence>
<comment type="caution">
    <text evidence="2">The sequence shown here is derived from an EMBL/GenBank/DDBJ whole genome shotgun (WGS) entry which is preliminary data.</text>
</comment>
<accession>X6MGD0</accession>
<reference evidence="2 3" key="1">
    <citation type="journal article" date="2013" name="Curr. Biol.">
        <title>The Genome of the Foraminiferan Reticulomyxa filosa.</title>
        <authorList>
            <person name="Glockner G."/>
            <person name="Hulsmann N."/>
            <person name="Schleicher M."/>
            <person name="Noegel A.A."/>
            <person name="Eichinger L."/>
            <person name="Gallinger C."/>
            <person name="Pawlowski J."/>
            <person name="Sierra R."/>
            <person name="Euteneuer U."/>
            <person name="Pillet L."/>
            <person name="Moustafa A."/>
            <person name="Platzer M."/>
            <person name="Groth M."/>
            <person name="Szafranski K."/>
            <person name="Schliwa M."/>
        </authorList>
    </citation>
    <scope>NUCLEOTIDE SEQUENCE [LARGE SCALE GENOMIC DNA]</scope>
</reference>
<evidence type="ECO:0000313" key="2">
    <source>
        <dbReference type="EMBL" id="ETO12110.1"/>
    </source>
</evidence>
<evidence type="ECO:0000256" key="1">
    <source>
        <dbReference type="SAM" id="Phobius"/>
    </source>
</evidence>
<gene>
    <name evidence="2" type="ORF">RFI_25266</name>
</gene>
<sequence length="155" mass="18650">MNIPPMEHMNTYNYISFHLSCQRKSENNDIKGKQEMQLKNKTQETKKMDSIEYVITKIICKDKTLVLNQKQYHLLSIKKFLLDNFKIKLKILLKKKKKSSYKFEIHTDHLPITAVKPFKKKKEKNLFFICILVYQFFLKYTVFKNLSNNLKCIHL</sequence>
<dbReference type="AlphaFoldDB" id="X6MGD0"/>
<protein>
    <submittedName>
        <fullName evidence="2">Uncharacterized protein</fullName>
    </submittedName>
</protein>
<keyword evidence="1" id="KW-0812">Transmembrane</keyword>
<proteinExistence type="predicted"/>
<keyword evidence="1" id="KW-1133">Transmembrane helix</keyword>
<dbReference type="EMBL" id="ASPP01021717">
    <property type="protein sequence ID" value="ETO12110.1"/>
    <property type="molecule type" value="Genomic_DNA"/>
</dbReference>
<feature type="transmembrane region" description="Helical" evidence="1">
    <location>
        <begin position="126"/>
        <end position="143"/>
    </location>
</feature>
<organism evidence="2 3">
    <name type="scientific">Reticulomyxa filosa</name>
    <dbReference type="NCBI Taxonomy" id="46433"/>
    <lineage>
        <taxon>Eukaryota</taxon>
        <taxon>Sar</taxon>
        <taxon>Rhizaria</taxon>
        <taxon>Retaria</taxon>
        <taxon>Foraminifera</taxon>
        <taxon>Monothalamids</taxon>
        <taxon>Reticulomyxidae</taxon>
        <taxon>Reticulomyxa</taxon>
    </lineage>
</organism>